<dbReference type="AlphaFoldDB" id="A0A426ZXZ1"/>
<accession>A0A426ZXZ1</accession>
<evidence type="ECO:0000313" key="2">
    <source>
        <dbReference type="EMBL" id="RRT68813.1"/>
    </source>
</evidence>
<dbReference type="EMBL" id="AMZH03004574">
    <property type="protein sequence ID" value="RRT68813.1"/>
    <property type="molecule type" value="Genomic_DNA"/>
</dbReference>
<dbReference type="Proteomes" id="UP000287651">
    <property type="component" value="Unassembled WGS sequence"/>
</dbReference>
<protein>
    <submittedName>
        <fullName evidence="2">Uncharacterized protein</fullName>
    </submittedName>
</protein>
<comment type="caution">
    <text evidence="2">The sequence shown here is derived from an EMBL/GenBank/DDBJ whole genome shotgun (WGS) entry which is preliminary data.</text>
</comment>
<reference evidence="2 3" key="1">
    <citation type="journal article" date="2014" name="Agronomy (Basel)">
        <title>A Draft Genome Sequence for Ensete ventricosum, the Drought-Tolerant Tree Against Hunger.</title>
        <authorList>
            <person name="Harrison J."/>
            <person name="Moore K.A."/>
            <person name="Paszkiewicz K."/>
            <person name="Jones T."/>
            <person name="Grant M."/>
            <person name="Ambacheew D."/>
            <person name="Muzemil S."/>
            <person name="Studholme D.J."/>
        </authorList>
    </citation>
    <scope>NUCLEOTIDE SEQUENCE [LARGE SCALE GENOMIC DNA]</scope>
</reference>
<sequence length="73" mass="7905">MEDNDYNLGLHMVATVEGGKSGEEDDGQQRQGMEDGGCNLGLQKAVVVEDDKVVGKMMDDNSESAKEHCSDTR</sequence>
<evidence type="ECO:0000313" key="3">
    <source>
        <dbReference type="Proteomes" id="UP000287651"/>
    </source>
</evidence>
<evidence type="ECO:0000256" key="1">
    <source>
        <dbReference type="SAM" id="MobiDB-lite"/>
    </source>
</evidence>
<gene>
    <name evidence="2" type="ORF">B296_00030342</name>
</gene>
<organism evidence="2 3">
    <name type="scientific">Ensete ventricosum</name>
    <name type="common">Abyssinian banana</name>
    <name type="synonym">Musa ensete</name>
    <dbReference type="NCBI Taxonomy" id="4639"/>
    <lineage>
        <taxon>Eukaryota</taxon>
        <taxon>Viridiplantae</taxon>
        <taxon>Streptophyta</taxon>
        <taxon>Embryophyta</taxon>
        <taxon>Tracheophyta</taxon>
        <taxon>Spermatophyta</taxon>
        <taxon>Magnoliopsida</taxon>
        <taxon>Liliopsida</taxon>
        <taxon>Zingiberales</taxon>
        <taxon>Musaceae</taxon>
        <taxon>Ensete</taxon>
    </lineage>
</organism>
<feature type="region of interest" description="Disordered" evidence="1">
    <location>
        <begin position="16"/>
        <end position="38"/>
    </location>
</feature>
<name>A0A426ZXZ1_ENSVE</name>
<proteinExistence type="predicted"/>